<keyword evidence="1" id="KW-0597">Phosphoprotein</keyword>
<dbReference type="InterPro" id="IPR045188">
    <property type="entry name" value="Boi1/Boi2-like"/>
</dbReference>
<feature type="compositionally biased region" description="Acidic residues" evidence="2">
    <location>
        <begin position="348"/>
        <end position="363"/>
    </location>
</feature>
<dbReference type="GO" id="GO:0005769">
    <property type="term" value="C:early endosome"/>
    <property type="evidence" value="ECO:0007669"/>
    <property type="project" value="TreeGrafter"/>
</dbReference>
<dbReference type="GO" id="GO:0042147">
    <property type="term" value="P:retrograde transport, endosome to Golgi"/>
    <property type="evidence" value="ECO:0007669"/>
    <property type="project" value="TreeGrafter"/>
</dbReference>
<feature type="domain" description="PH" evidence="3">
    <location>
        <begin position="34"/>
        <end position="123"/>
    </location>
</feature>
<dbReference type="InterPro" id="IPR011993">
    <property type="entry name" value="PH-like_dom_sf"/>
</dbReference>
<organism evidence="4">
    <name type="scientific">Aureoumbra lagunensis</name>
    <dbReference type="NCBI Taxonomy" id="44058"/>
    <lineage>
        <taxon>Eukaryota</taxon>
        <taxon>Sar</taxon>
        <taxon>Stramenopiles</taxon>
        <taxon>Ochrophyta</taxon>
        <taxon>Pelagophyceae</taxon>
        <taxon>Pelagomonadales</taxon>
        <taxon>Aureoumbra</taxon>
    </lineage>
</organism>
<evidence type="ECO:0000256" key="2">
    <source>
        <dbReference type="SAM" id="MobiDB-lite"/>
    </source>
</evidence>
<dbReference type="GO" id="GO:0005802">
    <property type="term" value="C:trans-Golgi network"/>
    <property type="evidence" value="ECO:0007669"/>
    <property type="project" value="TreeGrafter"/>
</dbReference>
<name>A0A7S3JQK4_9STRA</name>
<dbReference type="PANTHER" id="PTHR22902:SF27">
    <property type="entry name" value="PLECKSTRIN HOMOLOGY DOMAIN-CONTAINING FAMILY A MEMBER 3"/>
    <property type="match status" value="1"/>
</dbReference>
<dbReference type="GO" id="GO:0005829">
    <property type="term" value="C:cytosol"/>
    <property type="evidence" value="ECO:0007669"/>
    <property type="project" value="GOC"/>
</dbReference>
<dbReference type="SUPFAM" id="SSF50729">
    <property type="entry name" value="PH domain-like"/>
    <property type="match status" value="2"/>
</dbReference>
<dbReference type="EMBL" id="HBIJ01003629">
    <property type="protein sequence ID" value="CAE0361820.1"/>
    <property type="molecule type" value="Transcribed_RNA"/>
</dbReference>
<dbReference type="InterPro" id="IPR001849">
    <property type="entry name" value="PH_domain"/>
</dbReference>
<proteinExistence type="predicted"/>
<dbReference type="GO" id="GO:0007032">
    <property type="term" value="P:endosome organization"/>
    <property type="evidence" value="ECO:0007669"/>
    <property type="project" value="TreeGrafter"/>
</dbReference>
<feature type="region of interest" description="Disordered" evidence="2">
    <location>
        <begin position="153"/>
        <end position="185"/>
    </location>
</feature>
<dbReference type="PROSITE" id="PS50003">
    <property type="entry name" value="PH_DOMAIN"/>
    <property type="match status" value="2"/>
</dbReference>
<accession>A0A7S3JQK4</accession>
<feature type="compositionally biased region" description="Polar residues" evidence="2">
    <location>
        <begin position="153"/>
        <end position="168"/>
    </location>
</feature>
<dbReference type="AlphaFoldDB" id="A0A7S3JQK4"/>
<dbReference type="CDD" id="cd00821">
    <property type="entry name" value="PH"/>
    <property type="match status" value="1"/>
</dbReference>
<evidence type="ECO:0000259" key="3">
    <source>
        <dbReference type="PROSITE" id="PS50003"/>
    </source>
</evidence>
<feature type="region of interest" description="Disordered" evidence="2">
    <location>
        <begin position="323"/>
        <end position="384"/>
    </location>
</feature>
<evidence type="ECO:0000313" key="4">
    <source>
        <dbReference type="EMBL" id="CAE0361820.1"/>
    </source>
</evidence>
<reference evidence="4" key="1">
    <citation type="submission" date="2021-01" db="EMBL/GenBank/DDBJ databases">
        <authorList>
            <person name="Corre E."/>
            <person name="Pelletier E."/>
            <person name="Niang G."/>
            <person name="Scheremetjew M."/>
            <person name="Finn R."/>
            <person name="Kale V."/>
            <person name="Holt S."/>
            <person name="Cochrane G."/>
            <person name="Meng A."/>
            <person name="Brown T."/>
            <person name="Cohen L."/>
        </authorList>
    </citation>
    <scope>NUCLEOTIDE SEQUENCE</scope>
    <source>
        <strain evidence="4">CCMP1510</strain>
    </source>
</reference>
<dbReference type="GO" id="GO:0001881">
    <property type="term" value="P:receptor recycling"/>
    <property type="evidence" value="ECO:0007669"/>
    <property type="project" value="TreeGrafter"/>
</dbReference>
<dbReference type="PANTHER" id="PTHR22902">
    <property type="entry name" value="SESQUIPEDALIAN"/>
    <property type="match status" value="1"/>
</dbReference>
<dbReference type="GO" id="GO:0055037">
    <property type="term" value="C:recycling endosome"/>
    <property type="evidence" value="ECO:0007669"/>
    <property type="project" value="TreeGrafter"/>
</dbReference>
<feature type="domain" description="PH" evidence="3">
    <location>
        <begin position="218"/>
        <end position="310"/>
    </location>
</feature>
<sequence>MRKMVLGCGFNDNTLVQKNVFRESAFWERRSRLAPAKAGWIEKKAKSLGYRKRFFIASGTYIRQFADDSCGEMLATIDIRGAQVIATGERRIVLSRGKNKFIMRFTNELERDDWLNTLKSMVARSVELPESDETSTNSLGGIEEKKVSIHTSYNTNASHPSINNNPGASTPRKRKMHEEKENQCTPKTRVRFDEELTTANESYCWRDSVLSNPRPSNPAAAAGALLKRTNGKWRLRYFVAYGKHLRYFQNDEAGAPLLGAINLTHVSVQAHTQFSDQFLIILNNNQVITFRAENKYAASQWIDTLLEMQHLLAINLQQEDTFDSNRPASSIESDDIDNHQRNHSYDAPTDEEDDDDDLTDDEVSLLNNEDRPTPPPPPSSEPPCMRCCSCLSGFKVDSDKKKF</sequence>
<protein>
    <recommendedName>
        <fullName evidence="3">PH domain-containing protein</fullName>
    </recommendedName>
</protein>
<dbReference type="SMART" id="SM00233">
    <property type="entry name" value="PH"/>
    <property type="match status" value="2"/>
</dbReference>
<gene>
    <name evidence="4" type="ORF">ALAG00032_LOCUS2553</name>
</gene>
<dbReference type="Pfam" id="PF00169">
    <property type="entry name" value="PH"/>
    <property type="match status" value="1"/>
</dbReference>
<evidence type="ECO:0000256" key="1">
    <source>
        <dbReference type="ARBA" id="ARBA00022553"/>
    </source>
</evidence>
<dbReference type="Gene3D" id="2.30.29.30">
    <property type="entry name" value="Pleckstrin-homology domain (PH domain)/Phosphotyrosine-binding domain (PTB)"/>
    <property type="match status" value="2"/>
</dbReference>